<accession>A0A9E7M9H4</accession>
<dbReference type="KEGG" id="thei:K1720_10435"/>
<dbReference type="Pfam" id="PF05763">
    <property type="entry name" value="DUF835"/>
    <property type="match status" value="1"/>
</dbReference>
<sequence length="316" mass="37179">MEIWSHLIQNDQIIKYLKDKSPKEILSYLIPNKEKESEYYKKLAENCQIESAKALFSMLSEENLKHRDELYNEFKLLYPEEEPIELDLPLLEIKPPQKTLTSVTEYLKVLRVCMNNELLEKEIYEILARVSIDEKLKLILSQMSRKAQQHYEELKELYDLLLALSEDEVKLKEPSPRGYLFSSKFKSRYFLMNILDNRKSMVITRDDPETIKGLFKKEIEVYWITNVPVIGSISPERFEDSKKFMIDFLKQGNTILAIEGIEHLNAKIGFKKLFEILTYLKDHAIVSKSFLLISGDLNTFEEKNKGLLISEFEFIS</sequence>
<evidence type="ECO:0000313" key="3">
    <source>
        <dbReference type="EMBL" id="USG99881.1"/>
    </source>
</evidence>
<dbReference type="GO" id="GO:0016491">
    <property type="term" value="F:oxidoreductase activity"/>
    <property type="evidence" value="ECO:0007669"/>
    <property type="project" value="InterPro"/>
</dbReference>
<evidence type="ECO:0000259" key="1">
    <source>
        <dbReference type="Pfam" id="PF02915"/>
    </source>
</evidence>
<feature type="domain" description="DUF835" evidence="2">
    <location>
        <begin position="186"/>
        <end position="312"/>
    </location>
</feature>
<protein>
    <submittedName>
        <fullName evidence="3">DUF835 domain-containing protein</fullName>
    </submittedName>
</protein>
<dbReference type="SUPFAM" id="SSF47240">
    <property type="entry name" value="Ferritin-like"/>
    <property type="match status" value="1"/>
</dbReference>
<dbReference type="RefSeq" id="WP_251949152.1">
    <property type="nucleotide sequence ID" value="NZ_CP080572.1"/>
</dbReference>
<evidence type="ECO:0000313" key="4">
    <source>
        <dbReference type="Proteomes" id="UP001056425"/>
    </source>
</evidence>
<dbReference type="Pfam" id="PF02915">
    <property type="entry name" value="Rubrerythrin"/>
    <property type="match status" value="1"/>
</dbReference>
<reference evidence="3 4" key="1">
    <citation type="submission" date="2021-08" db="EMBL/GenBank/DDBJ databases">
        <title>Thermococcus onnuriiensis IOH2.</title>
        <authorList>
            <person name="Park Y.-J."/>
        </authorList>
    </citation>
    <scope>NUCLEOTIDE SEQUENCE [LARGE SCALE GENOMIC DNA]</scope>
    <source>
        <strain evidence="3 4">IOH2</strain>
    </source>
</reference>
<proteinExistence type="predicted"/>
<dbReference type="PANTHER" id="PTHR33531">
    <property type="entry name" value="RUBRERYTHRIN SUBFAMILY"/>
    <property type="match status" value="1"/>
</dbReference>
<dbReference type="InterPro" id="IPR008553">
    <property type="entry name" value="DUF835"/>
</dbReference>
<dbReference type="Gene3D" id="1.20.1260.10">
    <property type="match status" value="1"/>
</dbReference>
<evidence type="ECO:0000259" key="2">
    <source>
        <dbReference type="Pfam" id="PF05763"/>
    </source>
</evidence>
<gene>
    <name evidence="3" type="ORF">K1720_10435</name>
</gene>
<keyword evidence="4" id="KW-1185">Reference proteome</keyword>
<dbReference type="InterPro" id="IPR009078">
    <property type="entry name" value="Ferritin-like_SF"/>
</dbReference>
<name>A0A9E7M9H4_9EURY</name>
<dbReference type="PANTHER" id="PTHR33531:SF10">
    <property type="entry name" value="BLR7895 PROTEIN"/>
    <property type="match status" value="1"/>
</dbReference>
<dbReference type="EMBL" id="CP080572">
    <property type="protein sequence ID" value="USG99881.1"/>
    <property type="molecule type" value="Genomic_DNA"/>
</dbReference>
<dbReference type="GeneID" id="72778771"/>
<dbReference type="InterPro" id="IPR012347">
    <property type="entry name" value="Ferritin-like"/>
</dbReference>
<dbReference type="AlphaFoldDB" id="A0A9E7M9H4"/>
<dbReference type="Proteomes" id="UP001056425">
    <property type="component" value="Chromosome"/>
</dbReference>
<organism evidence="3 4">
    <name type="scientific">Thermococcus argininiproducens</name>
    <dbReference type="NCBI Taxonomy" id="2866384"/>
    <lineage>
        <taxon>Archaea</taxon>
        <taxon>Methanobacteriati</taxon>
        <taxon>Methanobacteriota</taxon>
        <taxon>Thermococci</taxon>
        <taxon>Thermococcales</taxon>
        <taxon>Thermococcaceae</taxon>
        <taxon>Thermococcus</taxon>
    </lineage>
</organism>
<feature type="domain" description="Rubrerythrin diiron-binding" evidence="1">
    <location>
        <begin position="24"/>
        <end position="158"/>
    </location>
</feature>
<dbReference type="InterPro" id="IPR003251">
    <property type="entry name" value="Rr_diiron-bd_dom"/>
</dbReference>
<dbReference type="GO" id="GO:0046872">
    <property type="term" value="F:metal ion binding"/>
    <property type="evidence" value="ECO:0007669"/>
    <property type="project" value="InterPro"/>
</dbReference>
<dbReference type="CDD" id="cd01045">
    <property type="entry name" value="Ferritin_like_AB"/>
    <property type="match status" value="1"/>
</dbReference>